<name>A0A2P2P1Q9_RHIMU</name>
<proteinExistence type="predicted"/>
<accession>A0A2P2P1Q9</accession>
<reference evidence="1" key="1">
    <citation type="submission" date="2018-02" db="EMBL/GenBank/DDBJ databases">
        <title>Rhizophora mucronata_Transcriptome.</title>
        <authorList>
            <person name="Meera S.P."/>
            <person name="Sreeshan A."/>
            <person name="Augustine A."/>
        </authorList>
    </citation>
    <scope>NUCLEOTIDE SEQUENCE</scope>
    <source>
        <tissue evidence="1">Leaf</tissue>
    </source>
</reference>
<dbReference type="EMBL" id="GGEC01068231">
    <property type="protein sequence ID" value="MBX48715.1"/>
    <property type="molecule type" value="Transcribed_RNA"/>
</dbReference>
<dbReference type="AlphaFoldDB" id="A0A2P2P1Q9"/>
<organism evidence="1">
    <name type="scientific">Rhizophora mucronata</name>
    <name type="common">Asiatic mangrove</name>
    <dbReference type="NCBI Taxonomy" id="61149"/>
    <lineage>
        <taxon>Eukaryota</taxon>
        <taxon>Viridiplantae</taxon>
        <taxon>Streptophyta</taxon>
        <taxon>Embryophyta</taxon>
        <taxon>Tracheophyta</taxon>
        <taxon>Spermatophyta</taxon>
        <taxon>Magnoliopsida</taxon>
        <taxon>eudicotyledons</taxon>
        <taxon>Gunneridae</taxon>
        <taxon>Pentapetalae</taxon>
        <taxon>rosids</taxon>
        <taxon>fabids</taxon>
        <taxon>Malpighiales</taxon>
        <taxon>Rhizophoraceae</taxon>
        <taxon>Rhizophora</taxon>
    </lineage>
</organism>
<sequence>MQNCTCFVSYGGCLLQLRVHSLIS</sequence>
<protein>
    <submittedName>
        <fullName evidence="1">Uncharacterized protein</fullName>
    </submittedName>
</protein>
<evidence type="ECO:0000313" key="1">
    <source>
        <dbReference type="EMBL" id="MBX48715.1"/>
    </source>
</evidence>